<accession>A0A0D2J913</accession>
<gene>
    <name evidence="1" type="ORF">Z518_06477</name>
</gene>
<evidence type="ECO:0000313" key="2">
    <source>
        <dbReference type="Proteomes" id="UP000053617"/>
    </source>
</evidence>
<dbReference type="Pfam" id="PF17132">
    <property type="entry name" value="Glyco_hydro_106"/>
    <property type="match status" value="1"/>
</dbReference>
<organism evidence="1 2">
    <name type="scientific">Rhinocladiella mackenziei CBS 650.93</name>
    <dbReference type="NCBI Taxonomy" id="1442369"/>
    <lineage>
        <taxon>Eukaryota</taxon>
        <taxon>Fungi</taxon>
        <taxon>Dikarya</taxon>
        <taxon>Ascomycota</taxon>
        <taxon>Pezizomycotina</taxon>
        <taxon>Eurotiomycetes</taxon>
        <taxon>Chaetothyriomycetidae</taxon>
        <taxon>Chaetothyriales</taxon>
        <taxon>Herpotrichiellaceae</taxon>
        <taxon>Rhinocladiella</taxon>
    </lineage>
</organism>
<dbReference type="VEuPathDB" id="FungiDB:Z518_06477"/>
<dbReference type="OrthoDB" id="2588159at2759"/>
<dbReference type="RefSeq" id="XP_013272741.1">
    <property type="nucleotide sequence ID" value="XM_013417287.1"/>
</dbReference>
<protein>
    <submittedName>
        <fullName evidence="1">Uncharacterized protein</fullName>
    </submittedName>
</protein>
<dbReference type="HOGENOM" id="CLU_532748_0_0_1"/>
<evidence type="ECO:0000313" key="1">
    <source>
        <dbReference type="EMBL" id="KIX05605.1"/>
    </source>
</evidence>
<proteinExistence type="predicted"/>
<dbReference type="STRING" id="1442369.A0A0D2J913"/>
<dbReference type="AlphaFoldDB" id="A0A0D2J913"/>
<dbReference type="PANTHER" id="PTHR36848:SF2">
    <property type="entry name" value="SECRETED PROTEIN"/>
    <property type="match status" value="1"/>
</dbReference>
<dbReference type="GeneID" id="25294548"/>
<reference evidence="1 2" key="1">
    <citation type="submission" date="2015-01" db="EMBL/GenBank/DDBJ databases">
        <title>The Genome Sequence of Rhinocladiella mackenzie CBS 650.93.</title>
        <authorList>
            <consortium name="The Broad Institute Genomics Platform"/>
            <person name="Cuomo C."/>
            <person name="de Hoog S."/>
            <person name="Gorbushina A."/>
            <person name="Stielow B."/>
            <person name="Teixiera M."/>
            <person name="Abouelleil A."/>
            <person name="Chapman S.B."/>
            <person name="Priest M."/>
            <person name="Young S.K."/>
            <person name="Wortman J."/>
            <person name="Nusbaum C."/>
            <person name="Birren B."/>
        </authorList>
    </citation>
    <scope>NUCLEOTIDE SEQUENCE [LARGE SCALE GENOMIC DNA]</scope>
    <source>
        <strain evidence="1 2">CBS 650.93</strain>
    </source>
</reference>
<dbReference type="InterPro" id="IPR053161">
    <property type="entry name" value="Ulvan_degrading_GH"/>
</dbReference>
<sequence>MPLKPPEYDSPFQDPQVNFRPKFRYWLPDASVHHDEVAQDISNLSAIGAGGVEFLPFYYYGGVGLQSPTADWDKYGFGKPAFQALFKDALRVAKASNVLMDFAVGVNQGQGVPSEPSTPGLAVQLLVGNAFITSGETFNGPVPPPGHLNKDLASGAYFMLELEQFGTPNLTAVIAVKVFSIILDEPSVVDLTTTVMDGLLTWTPPPGNSTWRIFTFWQHYTNQRSCIATPGAVDYIGNGSWIVDHFCKEGAARVTDFLDRYVISDAETESLLRQVGNYAWEDSMEILASLYWTPDFLDKFEKARGYSLVKYLPLMFGANNSFGQNFPPYSELYLYVEPTDNGLHVQDYRTTLNEGYQEYIAHFRKWSHSKDIQYSNQPAYNLPLQMLSDIPYFDAPEGESLGFSNLIDAYRQFSGPAHLAGIRVISTELGAVFSASYSQKLPDLIWSAKTAFAGGLTMMVIHGSPYSGDYPNTTWPGYTTFYYNYFEMWNIKPIYILQKGTARVDLAFYPYASPWTHSIQYNSTNLQDLGYTYDYLGPDNLYSVNARVQDHVLAADGPAYKALIFSSVTPEYHATNSQPS</sequence>
<keyword evidence="2" id="KW-1185">Reference proteome</keyword>
<name>A0A0D2J913_9EURO</name>
<dbReference type="Proteomes" id="UP000053617">
    <property type="component" value="Unassembled WGS sequence"/>
</dbReference>
<dbReference type="EMBL" id="KN847478">
    <property type="protein sequence ID" value="KIX05605.1"/>
    <property type="molecule type" value="Genomic_DNA"/>
</dbReference>
<dbReference type="PANTHER" id="PTHR36848">
    <property type="entry name" value="DNA-BINDING PROTEIN (PUTATIVE SECRETED PROTEIN)-RELATED"/>
    <property type="match status" value="1"/>
</dbReference>